<comment type="caution">
    <text evidence="15">The sequence shown here is derived from an EMBL/GenBank/DDBJ whole genome shotgun (WGS) entry which is preliminary data.</text>
</comment>
<sequence>MSERFLVAGGARLDGEVHVAGAKNSVLKLMAAALLAEGTTTITNCPEILDVPLMAEVLRGLGCEVEVGGDLGVPPGDRPAGAPSELPAGTVRISVPTRLSSSADFAAVGKLRASVCVLGPLMGRCRSARVALPGGDAIGSRPLDMHQAGLRALGADMSIEHGAVVGSAQTLTGAHIVLEFPSVGATENIMMAAVLANGRTVIDNAAREPEIADLADMLVQMGARVEGGGTSTLTIDGVPELHPTEHRTVGDRMVAGTWAYAAAITRGTVTVRGVQPHLLSSPLERLAGAGASVTAEGGADIRDGAAGESFTVEMTGRPRGVDFITLPYPGFPTDLQPMAFALAAVAEGSSFVTENVFEARFRFVEELIRMGADVRTDGHFAAIQGREQLSSAPVWASDIRAGAGLVLAGLAADGQTEVNEVWHIDRGYPHFVEDLVALGAKVERVG</sequence>
<dbReference type="Gene3D" id="3.65.10.10">
    <property type="entry name" value="Enolpyruvate transferase domain"/>
    <property type="match status" value="2"/>
</dbReference>
<evidence type="ECO:0000256" key="8">
    <source>
        <dbReference type="ARBA" id="ARBA00023306"/>
    </source>
</evidence>
<dbReference type="InterPro" id="IPR005750">
    <property type="entry name" value="UDP_GlcNAc_COvinyl_MurA"/>
</dbReference>
<dbReference type="GO" id="GO:0051301">
    <property type="term" value="P:cell division"/>
    <property type="evidence" value="ECO:0007669"/>
    <property type="project" value="UniProtKB-KW"/>
</dbReference>
<dbReference type="SUPFAM" id="SSF55205">
    <property type="entry name" value="EPT/RTPC-like"/>
    <property type="match status" value="1"/>
</dbReference>
<gene>
    <name evidence="13 15" type="primary">murA</name>
    <name evidence="15" type="ORF">HKD39_00185</name>
</gene>
<evidence type="ECO:0000313" key="15">
    <source>
        <dbReference type="EMBL" id="NNG34158.1"/>
    </source>
</evidence>
<keyword evidence="6 13" id="KW-0133">Cell shape</keyword>
<comment type="pathway">
    <text evidence="2 13">Cell wall biogenesis; peptidoglycan biosynthesis.</text>
</comment>
<comment type="catalytic activity">
    <reaction evidence="12 13">
        <text>phosphoenolpyruvate + UDP-N-acetyl-alpha-D-glucosamine = UDP-N-acetyl-3-O-(1-carboxyvinyl)-alpha-D-glucosamine + phosphate</text>
        <dbReference type="Rhea" id="RHEA:18681"/>
        <dbReference type="ChEBI" id="CHEBI:43474"/>
        <dbReference type="ChEBI" id="CHEBI:57705"/>
        <dbReference type="ChEBI" id="CHEBI:58702"/>
        <dbReference type="ChEBI" id="CHEBI:68483"/>
        <dbReference type="EC" id="2.5.1.7"/>
    </reaction>
</comment>
<dbReference type="EMBL" id="JABEND010000001">
    <property type="protein sequence ID" value="NNG34158.1"/>
    <property type="molecule type" value="Genomic_DNA"/>
</dbReference>
<name>A0A849A4V2_9ACTN</name>
<keyword evidence="9 13" id="KW-0961">Cell wall biogenesis/degradation</keyword>
<accession>A0A849A4V2</accession>
<keyword evidence="3 13" id="KW-0963">Cytoplasm</keyword>
<feature type="binding site" evidence="13">
    <location>
        <begin position="23"/>
        <end position="24"/>
    </location>
    <ligand>
        <name>phosphoenolpyruvate</name>
        <dbReference type="ChEBI" id="CHEBI:58702"/>
    </ligand>
</feature>
<evidence type="ECO:0000256" key="2">
    <source>
        <dbReference type="ARBA" id="ARBA00004752"/>
    </source>
</evidence>
<organism evidence="15 16">
    <name type="scientific">Nakamurella aerolata</name>
    <dbReference type="NCBI Taxonomy" id="1656892"/>
    <lineage>
        <taxon>Bacteria</taxon>
        <taxon>Bacillati</taxon>
        <taxon>Actinomycetota</taxon>
        <taxon>Actinomycetes</taxon>
        <taxon>Nakamurellales</taxon>
        <taxon>Nakamurellaceae</taxon>
        <taxon>Nakamurella</taxon>
    </lineage>
</organism>
<dbReference type="HAMAP" id="MF_00111">
    <property type="entry name" value="MurA"/>
    <property type="match status" value="1"/>
</dbReference>
<feature type="binding site" evidence="13">
    <location>
        <position position="112"/>
    </location>
    <ligand>
        <name>UDP-N-acetyl-alpha-D-glucosamine</name>
        <dbReference type="ChEBI" id="CHEBI:57705"/>
    </ligand>
</feature>
<evidence type="ECO:0000256" key="3">
    <source>
        <dbReference type="ARBA" id="ARBA00022490"/>
    </source>
</evidence>
<feature type="binding site" evidence="13">
    <location>
        <position position="356"/>
    </location>
    <ligand>
        <name>UDP-N-acetyl-alpha-D-glucosamine</name>
        <dbReference type="ChEBI" id="CHEBI:57705"/>
    </ligand>
</feature>
<comment type="subcellular location">
    <subcellularLocation>
        <location evidence="1 13">Cytoplasm</location>
    </subcellularLocation>
</comment>
<evidence type="ECO:0000256" key="6">
    <source>
        <dbReference type="ARBA" id="ARBA00022960"/>
    </source>
</evidence>
<dbReference type="GO" id="GO:0071555">
    <property type="term" value="P:cell wall organization"/>
    <property type="evidence" value="ECO:0007669"/>
    <property type="project" value="UniProtKB-KW"/>
</dbReference>
<evidence type="ECO:0000256" key="13">
    <source>
        <dbReference type="HAMAP-Rule" id="MF_00111"/>
    </source>
</evidence>
<feature type="active site" description="Proton donor" evidence="13">
    <location>
        <position position="136"/>
    </location>
</feature>
<keyword evidence="8 13" id="KW-0131">Cell cycle</keyword>
<dbReference type="Pfam" id="PF00275">
    <property type="entry name" value="EPSP_synthase"/>
    <property type="match status" value="2"/>
</dbReference>
<evidence type="ECO:0000256" key="9">
    <source>
        <dbReference type="ARBA" id="ARBA00023316"/>
    </source>
</evidence>
<proteinExistence type="inferred from homology"/>
<dbReference type="GO" id="GO:0008360">
    <property type="term" value="P:regulation of cell shape"/>
    <property type="evidence" value="ECO:0007669"/>
    <property type="project" value="UniProtKB-KW"/>
</dbReference>
<evidence type="ECO:0000256" key="5">
    <source>
        <dbReference type="ARBA" id="ARBA00022679"/>
    </source>
</evidence>
<evidence type="ECO:0000256" key="10">
    <source>
        <dbReference type="ARBA" id="ARBA00037534"/>
    </source>
</evidence>
<dbReference type="EC" id="2.5.1.7" evidence="13"/>
<dbReference type="GO" id="GO:0019277">
    <property type="term" value="P:UDP-N-acetylgalactosamine biosynthetic process"/>
    <property type="evidence" value="ECO:0007669"/>
    <property type="project" value="InterPro"/>
</dbReference>
<comment type="similarity">
    <text evidence="11 13">Belongs to the EPSP synthase family. MurA subfamily.</text>
</comment>
<dbReference type="GO" id="GO:0005737">
    <property type="term" value="C:cytoplasm"/>
    <property type="evidence" value="ECO:0007669"/>
    <property type="project" value="UniProtKB-SubCell"/>
</dbReference>
<dbReference type="PANTHER" id="PTHR43783:SF1">
    <property type="entry name" value="UDP-N-ACETYLGLUCOSAMINE 1-CARBOXYVINYLTRANSFERASE"/>
    <property type="match status" value="1"/>
</dbReference>
<dbReference type="CDD" id="cd01555">
    <property type="entry name" value="UdpNAET"/>
    <property type="match status" value="1"/>
</dbReference>
<comment type="function">
    <text evidence="10 13">Cell wall formation. Adds enolpyruvyl to UDP-N-acetylglucosamine.</text>
</comment>
<evidence type="ECO:0000256" key="12">
    <source>
        <dbReference type="ARBA" id="ARBA00047527"/>
    </source>
</evidence>
<dbReference type="InterPro" id="IPR050068">
    <property type="entry name" value="MurA_subfamily"/>
</dbReference>
<dbReference type="GO" id="GO:0009252">
    <property type="term" value="P:peptidoglycan biosynthetic process"/>
    <property type="evidence" value="ECO:0007669"/>
    <property type="project" value="UniProtKB-UniRule"/>
</dbReference>
<keyword evidence="5 13" id="KW-0808">Transferase</keyword>
<evidence type="ECO:0000313" key="16">
    <source>
        <dbReference type="Proteomes" id="UP000562984"/>
    </source>
</evidence>
<dbReference type="NCBIfam" id="TIGR01072">
    <property type="entry name" value="murA"/>
    <property type="match status" value="1"/>
</dbReference>
<dbReference type="AlphaFoldDB" id="A0A849A4V2"/>
<comment type="caution">
    <text evidence="13">Lacks conserved residue(s) required for the propagation of feature annotation.</text>
</comment>
<protein>
    <recommendedName>
        <fullName evidence="13">UDP-N-acetylglucosamine 1-carboxyvinyltransferase</fullName>
        <ecNumber evidence="13">2.5.1.7</ecNumber>
    </recommendedName>
    <alternativeName>
        <fullName evidence="13">Enoylpyruvate transferase</fullName>
    </alternativeName>
    <alternativeName>
        <fullName evidence="13">UDP-N-acetylglucosamine enolpyruvyl transferase</fullName>
        <shortName evidence="13">EPT</shortName>
    </alternativeName>
</protein>
<dbReference type="InterPro" id="IPR013792">
    <property type="entry name" value="RNA3'P_cycl/enolpyr_Trfase_a/b"/>
</dbReference>
<dbReference type="InterPro" id="IPR036968">
    <property type="entry name" value="Enolpyruvate_Tfrase_sf"/>
</dbReference>
<feature type="binding site" evidence="13">
    <location>
        <position position="334"/>
    </location>
    <ligand>
        <name>UDP-N-acetyl-alpha-D-glucosamine</name>
        <dbReference type="ChEBI" id="CHEBI:57705"/>
    </ligand>
</feature>
<evidence type="ECO:0000259" key="14">
    <source>
        <dbReference type="Pfam" id="PF00275"/>
    </source>
</evidence>
<evidence type="ECO:0000256" key="4">
    <source>
        <dbReference type="ARBA" id="ARBA00022618"/>
    </source>
</evidence>
<feature type="domain" description="Enolpyruvate transferase" evidence="14">
    <location>
        <begin position="92"/>
        <end position="435"/>
    </location>
</feature>
<dbReference type="UniPathway" id="UPA00219"/>
<reference evidence="15 16" key="1">
    <citation type="submission" date="2020-05" db="EMBL/GenBank/DDBJ databases">
        <title>Nakamurella sp. DB0629 isolated from air conditioner.</title>
        <authorList>
            <person name="Kim D.H."/>
            <person name="Kim D.-U."/>
        </authorList>
    </citation>
    <scope>NUCLEOTIDE SEQUENCE [LARGE SCALE GENOMIC DNA]</scope>
    <source>
        <strain evidence="15 16">DB0629</strain>
    </source>
</reference>
<evidence type="ECO:0000256" key="1">
    <source>
        <dbReference type="ARBA" id="ARBA00004496"/>
    </source>
</evidence>
<evidence type="ECO:0000256" key="7">
    <source>
        <dbReference type="ARBA" id="ARBA00022984"/>
    </source>
</evidence>
<dbReference type="RefSeq" id="WP_171197846.1">
    <property type="nucleotide sequence ID" value="NZ_JABEND010000001.1"/>
</dbReference>
<dbReference type="NCBIfam" id="NF006873">
    <property type="entry name" value="PRK09369.1"/>
    <property type="match status" value="1"/>
</dbReference>
<dbReference type="PANTHER" id="PTHR43783">
    <property type="entry name" value="UDP-N-ACETYLGLUCOSAMINE 1-CARBOXYVINYLTRANSFERASE"/>
    <property type="match status" value="1"/>
</dbReference>
<dbReference type="Proteomes" id="UP000562984">
    <property type="component" value="Unassembled WGS sequence"/>
</dbReference>
<keyword evidence="16" id="KW-1185">Reference proteome</keyword>
<feature type="domain" description="Enolpyruvate transferase" evidence="14">
    <location>
        <begin position="8"/>
        <end position="65"/>
    </location>
</feature>
<dbReference type="GO" id="GO:0008760">
    <property type="term" value="F:UDP-N-acetylglucosamine 1-carboxyvinyltransferase activity"/>
    <property type="evidence" value="ECO:0007669"/>
    <property type="project" value="UniProtKB-UniRule"/>
</dbReference>
<keyword evidence="4 13" id="KW-0132">Cell division</keyword>
<evidence type="ECO:0000256" key="11">
    <source>
        <dbReference type="ARBA" id="ARBA00038367"/>
    </source>
</evidence>
<keyword evidence="7 13" id="KW-0573">Peptidoglycan synthesis</keyword>
<dbReference type="InterPro" id="IPR001986">
    <property type="entry name" value="Enolpyruvate_Tfrase_dom"/>
</dbReference>